<dbReference type="CDD" id="cd06307">
    <property type="entry name" value="PBP1_sugar_binding"/>
    <property type="match status" value="1"/>
</dbReference>
<dbReference type="Gene3D" id="1.10.260.40">
    <property type="entry name" value="lambda repressor-like DNA-binding domains"/>
    <property type="match status" value="1"/>
</dbReference>
<dbReference type="AlphaFoldDB" id="A0A0F5QC08"/>
<dbReference type="SUPFAM" id="SSF47413">
    <property type="entry name" value="lambda repressor-like DNA-binding domains"/>
    <property type="match status" value="1"/>
</dbReference>
<protein>
    <recommendedName>
        <fullName evidence="4">HTH lacI-type domain-containing protein</fullName>
    </recommendedName>
</protein>
<dbReference type="Pfam" id="PF13407">
    <property type="entry name" value="Peripla_BP_4"/>
    <property type="match status" value="1"/>
</dbReference>
<dbReference type="SUPFAM" id="SSF53822">
    <property type="entry name" value="Periplasmic binding protein-like I"/>
    <property type="match status" value="1"/>
</dbReference>
<dbReference type="Proteomes" id="UP000033411">
    <property type="component" value="Unassembled WGS sequence"/>
</dbReference>
<dbReference type="SMART" id="SM00354">
    <property type="entry name" value="HTH_LACI"/>
    <property type="match status" value="1"/>
</dbReference>
<dbReference type="InterPro" id="IPR010982">
    <property type="entry name" value="Lambda_DNA-bd_dom_sf"/>
</dbReference>
<dbReference type="EMBL" id="LANJ01000016">
    <property type="protein sequence ID" value="KKC38246.1"/>
    <property type="molecule type" value="Genomic_DNA"/>
</dbReference>
<dbReference type="Gene3D" id="3.40.50.2300">
    <property type="match status" value="2"/>
</dbReference>
<evidence type="ECO:0000313" key="5">
    <source>
        <dbReference type="EMBL" id="KKC38246.1"/>
    </source>
</evidence>
<sequence>MRRRATVHDVARAAGVSLATVDRVLNGRPGVRAATVEKVEAAIAEIGFQRDLSASLLARARDLRVVFIIPDSSNEFMASLADAVTRRAGQALTDRIYIETQRLRALDAGALAKALDGLDARTTDCAVIVGGEEPSVLTAVDSATKRGIVVMTLVSDLPATQRHHFIGVDNVAAGRTAASLLGRFLPQGGKVAVIAGSLHLRDHSERLSGFRATMAAEFPALELIGPSEGHDERSETEAIVADVLARHPDLAGLYNLGAGNAGLVAALDAAPSASALRVIAHELTEPTRRGLRSGVIDVVLDQNPDGEIREAIAAARTLALGGHGALVSDPIEIGIFLRDNLR</sequence>
<dbReference type="PROSITE" id="PS50932">
    <property type="entry name" value="HTH_LACI_2"/>
    <property type="match status" value="1"/>
</dbReference>
<dbReference type="PROSITE" id="PS00356">
    <property type="entry name" value="HTH_LACI_1"/>
    <property type="match status" value="1"/>
</dbReference>
<evidence type="ECO:0000259" key="4">
    <source>
        <dbReference type="PROSITE" id="PS50932"/>
    </source>
</evidence>
<dbReference type="STRING" id="1293439.WH87_08565"/>
<reference evidence="5 6" key="1">
    <citation type="submission" date="2015-03" db="EMBL/GenBank/DDBJ databases">
        <authorList>
            <person name="Lepp D."/>
            <person name="Hassan Y.I."/>
            <person name="Li X.-Z."/>
            <person name="Zhou T."/>
        </authorList>
    </citation>
    <scope>NUCLEOTIDE SEQUENCE [LARGE SCALE GENOMIC DNA]</scope>
    <source>
        <strain evidence="5 6">E84</strain>
    </source>
</reference>
<feature type="domain" description="HTH lacI-type" evidence="4">
    <location>
        <begin position="5"/>
        <end position="59"/>
    </location>
</feature>
<dbReference type="PANTHER" id="PTHR30146:SF152">
    <property type="entry name" value="TRANSCRIPTIONAL REGULATORY PROTEIN"/>
    <property type="match status" value="1"/>
</dbReference>
<dbReference type="InterPro" id="IPR025997">
    <property type="entry name" value="SBP_2_dom"/>
</dbReference>
<keyword evidence="2" id="KW-0238">DNA-binding</keyword>
<dbReference type="GO" id="GO:0000976">
    <property type="term" value="F:transcription cis-regulatory region binding"/>
    <property type="evidence" value="ECO:0007669"/>
    <property type="project" value="TreeGrafter"/>
</dbReference>
<dbReference type="InterPro" id="IPR028082">
    <property type="entry name" value="Peripla_BP_I"/>
</dbReference>
<dbReference type="InterPro" id="IPR000843">
    <property type="entry name" value="HTH_LacI"/>
</dbReference>
<proteinExistence type="predicted"/>
<evidence type="ECO:0000256" key="1">
    <source>
        <dbReference type="ARBA" id="ARBA00023015"/>
    </source>
</evidence>
<comment type="caution">
    <text evidence="5">The sequence shown here is derived from an EMBL/GenBank/DDBJ whole genome shotgun (WGS) entry which is preliminary data.</text>
</comment>
<dbReference type="GO" id="GO:0003700">
    <property type="term" value="F:DNA-binding transcription factor activity"/>
    <property type="evidence" value="ECO:0007669"/>
    <property type="project" value="TreeGrafter"/>
</dbReference>
<name>A0A0F5QC08_9HYPH</name>
<dbReference type="PATRIC" id="fig|1293439.3.peg.1291"/>
<dbReference type="CDD" id="cd01392">
    <property type="entry name" value="HTH_LacI"/>
    <property type="match status" value="1"/>
</dbReference>
<keyword evidence="1" id="KW-0805">Transcription regulation</keyword>
<accession>A0A0F5QC08</accession>
<dbReference type="Pfam" id="PF00356">
    <property type="entry name" value="LacI"/>
    <property type="match status" value="1"/>
</dbReference>
<evidence type="ECO:0000256" key="3">
    <source>
        <dbReference type="ARBA" id="ARBA00023163"/>
    </source>
</evidence>
<gene>
    <name evidence="5" type="ORF">WH87_08565</name>
</gene>
<evidence type="ECO:0000256" key="2">
    <source>
        <dbReference type="ARBA" id="ARBA00023125"/>
    </source>
</evidence>
<dbReference type="PANTHER" id="PTHR30146">
    <property type="entry name" value="LACI-RELATED TRANSCRIPTIONAL REPRESSOR"/>
    <property type="match status" value="1"/>
</dbReference>
<organism evidence="5 6">
    <name type="scientific">Devosia epidermidihirudinis</name>
    <dbReference type="NCBI Taxonomy" id="1293439"/>
    <lineage>
        <taxon>Bacteria</taxon>
        <taxon>Pseudomonadati</taxon>
        <taxon>Pseudomonadota</taxon>
        <taxon>Alphaproteobacteria</taxon>
        <taxon>Hyphomicrobiales</taxon>
        <taxon>Devosiaceae</taxon>
        <taxon>Devosia</taxon>
    </lineage>
</organism>
<keyword evidence="6" id="KW-1185">Reference proteome</keyword>
<dbReference type="PRINTS" id="PR00036">
    <property type="entry name" value="HTHLACI"/>
</dbReference>
<evidence type="ECO:0000313" key="6">
    <source>
        <dbReference type="Proteomes" id="UP000033411"/>
    </source>
</evidence>
<keyword evidence="3" id="KW-0804">Transcription</keyword>